<dbReference type="AlphaFoldDB" id="A0A5J5GLY8"/>
<organism evidence="1 2">
    <name type="scientific">Histidinibacterium aquaticum</name>
    <dbReference type="NCBI Taxonomy" id="2613962"/>
    <lineage>
        <taxon>Bacteria</taxon>
        <taxon>Pseudomonadati</taxon>
        <taxon>Pseudomonadota</taxon>
        <taxon>Alphaproteobacteria</taxon>
        <taxon>Rhodobacterales</taxon>
        <taxon>Paracoccaceae</taxon>
        <taxon>Histidinibacterium</taxon>
    </lineage>
</organism>
<dbReference type="EMBL" id="VYQE01000002">
    <property type="protein sequence ID" value="KAA9009301.1"/>
    <property type="molecule type" value="Genomic_DNA"/>
</dbReference>
<keyword evidence="2" id="KW-1185">Reference proteome</keyword>
<name>A0A5J5GLY8_9RHOB</name>
<accession>A0A5J5GLY8</accession>
<reference evidence="1 2" key="1">
    <citation type="submission" date="2019-09" db="EMBL/GenBank/DDBJ databases">
        <authorList>
            <person name="Park J.-S."/>
            <person name="Choi H.-J."/>
        </authorList>
    </citation>
    <scope>NUCLEOTIDE SEQUENCE [LARGE SCALE GENOMIC DNA]</scope>
    <source>
        <strain evidence="1 2">176SS1-4</strain>
    </source>
</reference>
<gene>
    <name evidence="1" type="ORF">F3S47_08630</name>
</gene>
<dbReference type="RefSeq" id="WP_150444834.1">
    <property type="nucleotide sequence ID" value="NZ_VYQE01000002.1"/>
</dbReference>
<proteinExistence type="predicted"/>
<sequence>MAAPQEADLLLVPLLDGSRALVQVAGLERGTMNLALTLARATEPRPVRAEEIIALLLCSERPVREGHWPVIGYERIPRLPPLAAHSTPQDPGVIEAFLNACHGLYPWDGFPQPDFFTGLLAPGIGIPDTRRMAAEFPQGGQDSPTV</sequence>
<protein>
    <submittedName>
        <fullName evidence="1">Uncharacterized protein</fullName>
    </submittedName>
</protein>
<comment type="caution">
    <text evidence="1">The sequence shown here is derived from an EMBL/GenBank/DDBJ whole genome shotgun (WGS) entry which is preliminary data.</text>
</comment>
<evidence type="ECO:0000313" key="2">
    <source>
        <dbReference type="Proteomes" id="UP000326554"/>
    </source>
</evidence>
<evidence type="ECO:0000313" key="1">
    <source>
        <dbReference type="EMBL" id="KAA9009301.1"/>
    </source>
</evidence>
<dbReference type="Proteomes" id="UP000326554">
    <property type="component" value="Unassembled WGS sequence"/>
</dbReference>